<dbReference type="PANTHER" id="PTHR34822:SF1">
    <property type="entry name" value="GRPB FAMILY PROTEIN"/>
    <property type="match status" value="1"/>
</dbReference>
<dbReference type="InterPro" id="IPR007344">
    <property type="entry name" value="GrpB/CoaE"/>
</dbReference>
<evidence type="ECO:0000313" key="2">
    <source>
        <dbReference type="Proteomes" id="UP000316208"/>
    </source>
</evidence>
<proteinExistence type="predicted"/>
<evidence type="ECO:0000313" key="1">
    <source>
        <dbReference type="EMBL" id="TQR44353.1"/>
    </source>
</evidence>
<sequence>MHLMVSIGSTSVEGLAAKPIIDIQVSVRSWNNFEHLIRQFNSIGYVHRTDNSDKTKRYFREAPGGKRTHIHVRELGNWAEQFPLLFRDYLRCHTDECELYAAVKYELMKKYQKDRHGYVDAKEPIIWDIMRRASIIDPFLDSEHIASNVSKIHHRITATRIRIRKN</sequence>
<dbReference type="Gene3D" id="3.30.460.10">
    <property type="entry name" value="Beta Polymerase, domain 2"/>
    <property type="match status" value="1"/>
</dbReference>
<gene>
    <name evidence="1" type="ORF">C7Y44_14510</name>
</gene>
<dbReference type="Proteomes" id="UP000316208">
    <property type="component" value="Unassembled WGS sequence"/>
</dbReference>
<dbReference type="Pfam" id="PF04229">
    <property type="entry name" value="GrpB"/>
    <property type="match status" value="1"/>
</dbReference>
<dbReference type="EMBL" id="SADY01000004">
    <property type="protein sequence ID" value="TQR44353.1"/>
    <property type="molecule type" value="Genomic_DNA"/>
</dbReference>
<comment type="caution">
    <text evidence="1">The sequence shown here is derived from an EMBL/GenBank/DDBJ whole genome shotgun (WGS) entry which is preliminary data.</text>
</comment>
<dbReference type="InterPro" id="IPR043519">
    <property type="entry name" value="NT_sf"/>
</dbReference>
<protein>
    <submittedName>
        <fullName evidence="1">GrpB family protein</fullName>
    </submittedName>
</protein>
<organism evidence="1 2">
    <name type="scientific">Paenibacillus popilliae</name>
    <name type="common">Bacillus popilliae</name>
    <dbReference type="NCBI Taxonomy" id="78057"/>
    <lineage>
        <taxon>Bacteria</taxon>
        <taxon>Bacillati</taxon>
        <taxon>Bacillota</taxon>
        <taxon>Bacilli</taxon>
        <taxon>Bacillales</taxon>
        <taxon>Paenibacillaceae</taxon>
        <taxon>Paenibacillus</taxon>
    </lineage>
</organism>
<dbReference type="PANTHER" id="PTHR34822">
    <property type="entry name" value="GRPB DOMAIN PROTEIN (AFU_ORTHOLOGUE AFUA_1G01530)"/>
    <property type="match status" value="1"/>
</dbReference>
<dbReference type="SUPFAM" id="SSF81301">
    <property type="entry name" value="Nucleotidyltransferase"/>
    <property type="match status" value="1"/>
</dbReference>
<keyword evidence="2" id="KW-1185">Reference proteome</keyword>
<reference evidence="1 2" key="1">
    <citation type="submission" date="2018-03" db="EMBL/GenBank/DDBJ databases">
        <title>Aerobic endospore-forming bacteria genome sequencing and assembly.</title>
        <authorList>
            <person name="Cavalcante D.A."/>
            <person name="Driks A."/>
            <person name="Putonti C."/>
            <person name="De-Souza M.T."/>
        </authorList>
    </citation>
    <scope>NUCLEOTIDE SEQUENCE [LARGE SCALE GENOMIC DNA]</scope>
    <source>
        <strain evidence="1 2">SDF0028</strain>
    </source>
</reference>
<name>A0ABY3AUS2_PAEPP</name>
<accession>A0ABY3AUS2</accession>